<protein>
    <submittedName>
        <fullName evidence="1">Uncharacterized protein</fullName>
    </submittedName>
</protein>
<sequence length="127" mass="15330">MNYTSYWDILPDELKRKIKEYRIHYISKILEDGINWIQTSIYEEETIMQGRGGGRLSQFIGIPYSLNFKWFVADFVYNSIDSDSGIEISDDIGYAFRKYIFKRFNLLRILYRNHYTCFHEWGGAWRL</sequence>
<accession>A0A6C0AWN5</accession>
<proteinExistence type="predicted"/>
<dbReference type="EMBL" id="MN738763">
    <property type="protein sequence ID" value="QHS83770.1"/>
    <property type="molecule type" value="Genomic_DNA"/>
</dbReference>
<name>A0A6C0AWN5_9ZZZZ</name>
<evidence type="ECO:0000313" key="1">
    <source>
        <dbReference type="EMBL" id="QHS83770.1"/>
    </source>
</evidence>
<organism evidence="1">
    <name type="scientific">viral metagenome</name>
    <dbReference type="NCBI Taxonomy" id="1070528"/>
    <lineage>
        <taxon>unclassified sequences</taxon>
        <taxon>metagenomes</taxon>
        <taxon>organismal metagenomes</taxon>
    </lineage>
</organism>
<reference evidence="1" key="1">
    <citation type="journal article" date="2020" name="Nature">
        <title>Giant virus diversity and host interactions through global metagenomics.</title>
        <authorList>
            <person name="Schulz F."/>
            <person name="Roux S."/>
            <person name="Paez-Espino D."/>
            <person name="Jungbluth S."/>
            <person name="Walsh D.A."/>
            <person name="Denef V.J."/>
            <person name="McMahon K.D."/>
            <person name="Konstantinidis K.T."/>
            <person name="Eloe-Fadrosh E.A."/>
            <person name="Kyrpides N.C."/>
            <person name="Woyke T."/>
        </authorList>
    </citation>
    <scope>NUCLEOTIDE SEQUENCE</scope>
    <source>
        <strain evidence="1">GVMAG-S-ERX555961-36</strain>
    </source>
</reference>
<dbReference type="AlphaFoldDB" id="A0A6C0AWN5"/>